<protein>
    <submittedName>
        <fullName evidence="3">Uncharacterized protein</fullName>
    </submittedName>
</protein>
<dbReference type="AlphaFoldDB" id="A0A9P0MZM0"/>
<feature type="region of interest" description="Disordered" evidence="1">
    <location>
        <begin position="76"/>
        <end position="115"/>
    </location>
</feature>
<gene>
    <name evidence="3" type="ORF">SPLIT_LOCUS1368</name>
</gene>
<reference evidence="3" key="1">
    <citation type="submission" date="2022-02" db="EMBL/GenBank/DDBJ databases">
        <authorList>
            <person name="King R."/>
        </authorList>
    </citation>
    <scope>NUCLEOTIDE SEQUENCE</scope>
</reference>
<feature type="chain" id="PRO_5040154335" evidence="2">
    <location>
        <begin position="18"/>
        <end position="162"/>
    </location>
</feature>
<name>A0A9P0MZM0_SPOLI</name>
<organism evidence="3 4">
    <name type="scientific">Spodoptera littoralis</name>
    <name type="common">Egyptian cotton leafworm</name>
    <dbReference type="NCBI Taxonomy" id="7109"/>
    <lineage>
        <taxon>Eukaryota</taxon>
        <taxon>Metazoa</taxon>
        <taxon>Ecdysozoa</taxon>
        <taxon>Arthropoda</taxon>
        <taxon>Hexapoda</taxon>
        <taxon>Insecta</taxon>
        <taxon>Pterygota</taxon>
        <taxon>Neoptera</taxon>
        <taxon>Endopterygota</taxon>
        <taxon>Lepidoptera</taxon>
        <taxon>Glossata</taxon>
        <taxon>Ditrysia</taxon>
        <taxon>Noctuoidea</taxon>
        <taxon>Noctuidae</taxon>
        <taxon>Amphipyrinae</taxon>
        <taxon>Spodoptera</taxon>
    </lineage>
</organism>
<dbReference type="EMBL" id="LR824543">
    <property type="protein sequence ID" value="CAH1636006.1"/>
    <property type="molecule type" value="Genomic_DNA"/>
</dbReference>
<evidence type="ECO:0000256" key="1">
    <source>
        <dbReference type="SAM" id="MobiDB-lite"/>
    </source>
</evidence>
<keyword evidence="2" id="KW-0732">Signal</keyword>
<keyword evidence="4" id="KW-1185">Reference proteome</keyword>
<proteinExistence type="predicted"/>
<sequence>MLLFVLLVFTSVDLTQQHLVYPINYCSLASVCVHDNRMVCAATEDGCGRKTFLDQCDMYEYNCDFGARCEEVEVDEKNTTSDENITKAPVENNTPSENKTDETPARPTSGRTKSINEIPRNDELCETNPNLKNNCVRPKTWLTTVKGETRDFFRILITSTPK</sequence>
<accession>A0A9P0MZM0</accession>
<dbReference type="Proteomes" id="UP001153321">
    <property type="component" value="Chromosome 12"/>
</dbReference>
<evidence type="ECO:0000313" key="4">
    <source>
        <dbReference type="Proteomes" id="UP001153321"/>
    </source>
</evidence>
<evidence type="ECO:0000256" key="2">
    <source>
        <dbReference type="SAM" id="SignalP"/>
    </source>
</evidence>
<feature type="signal peptide" evidence="2">
    <location>
        <begin position="1"/>
        <end position="17"/>
    </location>
</feature>
<evidence type="ECO:0000313" key="3">
    <source>
        <dbReference type="EMBL" id="CAH1636006.1"/>
    </source>
</evidence>